<dbReference type="OrthoDB" id="1082056at2"/>
<proteinExistence type="predicted"/>
<keyword evidence="2" id="KW-1185">Reference proteome</keyword>
<dbReference type="EMBL" id="CP041690">
    <property type="protein sequence ID" value="QEE19110.1"/>
    <property type="molecule type" value="Genomic_DNA"/>
</dbReference>
<dbReference type="KEGG" id="yti:FNA67_02495"/>
<dbReference type="Proteomes" id="UP000321062">
    <property type="component" value="Chromosome"/>
</dbReference>
<sequence>MSAGAARKTWVTVTLVWLAAVVLLVATSLLPPDAKPLLADTDDAMRMVTAADLLDGQPWQDTVVHRDNAPFGAPLHWSRLIDAPLAGLIALLRPTGHPDLAALVWPLLLLLPLLALSELWGRRIAGPGQTAAALVLPLLSMPLLAEFSPGRVDHHNVQILLLAGLSLALTDSHRHRASAIAAGLLAAASIAIGLETLPFVVLSIALVALLWAFDPLTWKSAAVWFALPLFAGTAALAALALPADQFGVAACDAISIVYVLATGLACLVLLALAALSEALKTLPTRLLVLATLGALSLGVLALFYPQCLAGPYAQLDPKMAALFSEIGEARPLSLFFEDNPASATGAILPPAVALLVAAWRLRRSRGDERLAWLVLLAFLAVATPMTIVQIRGARLAAFFAVPVGVWAIAAARERYLAKGGPQGAGLLVATWLVFASVIHNVVVIGLDQWLPKPAVAGASEFTVARLTCFEPEVFATLAALEPGIAVASPELGPHILHYTRHAVVSAGFHRNVEGTLDARAFFRGNEDEARRIAAERNIRYVVGCPTVPLKEKSSWLKPVSPKDGKLEILEVQTP</sequence>
<protein>
    <submittedName>
        <fullName evidence="1">Uncharacterized protein</fullName>
    </submittedName>
</protein>
<evidence type="ECO:0000313" key="2">
    <source>
        <dbReference type="Proteomes" id="UP000321062"/>
    </source>
</evidence>
<dbReference type="AlphaFoldDB" id="A0A5B9DIR2"/>
<reference evidence="1 2" key="1">
    <citation type="journal article" date="2015" name="Int. J. Syst. Evol. Microbiol.">
        <title>Youhaiella tibetensis gen. nov., sp. nov., isolated from subsurface sediment.</title>
        <authorList>
            <person name="Wang Y.X."/>
            <person name="Huang F.Q."/>
            <person name="Nogi Y."/>
            <person name="Pang S.J."/>
            <person name="Wang P.K."/>
            <person name="Lv J."/>
        </authorList>
    </citation>
    <scope>NUCLEOTIDE SEQUENCE [LARGE SCALE GENOMIC DNA]</scope>
    <source>
        <strain evidence="2">fig4</strain>
    </source>
</reference>
<organism evidence="1 2">
    <name type="scientific">Paradevosia tibetensis</name>
    <dbReference type="NCBI Taxonomy" id="1447062"/>
    <lineage>
        <taxon>Bacteria</taxon>
        <taxon>Pseudomonadati</taxon>
        <taxon>Pseudomonadota</taxon>
        <taxon>Alphaproteobacteria</taxon>
        <taxon>Hyphomicrobiales</taxon>
        <taxon>Devosiaceae</taxon>
        <taxon>Paradevosia</taxon>
    </lineage>
</organism>
<gene>
    <name evidence="1" type="ORF">FNA67_02495</name>
</gene>
<dbReference type="RefSeq" id="WP_147654937.1">
    <property type="nucleotide sequence ID" value="NZ_BMFM01000001.1"/>
</dbReference>
<name>A0A5B9DIR2_9HYPH</name>
<evidence type="ECO:0000313" key="1">
    <source>
        <dbReference type="EMBL" id="QEE19110.1"/>
    </source>
</evidence>
<accession>A0A5B9DIR2</accession>